<feature type="transmembrane region" description="Helical" evidence="1">
    <location>
        <begin position="232"/>
        <end position="252"/>
    </location>
</feature>
<feature type="transmembrane region" description="Helical" evidence="1">
    <location>
        <begin position="194"/>
        <end position="211"/>
    </location>
</feature>
<protein>
    <submittedName>
        <fullName evidence="2">Heliorhodopsin HeR</fullName>
    </submittedName>
</protein>
<dbReference type="EMBL" id="CP058910">
    <property type="protein sequence ID" value="QLH79681.1"/>
    <property type="molecule type" value="Genomic_DNA"/>
</dbReference>
<feature type="transmembrane region" description="Helical" evidence="1">
    <location>
        <begin position="131"/>
        <end position="148"/>
    </location>
</feature>
<proteinExistence type="predicted"/>
<accession>A0A7D5P5J6</accession>
<organism evidence="2 3">
    <name type="scientific">Halosimplex rubrum</name>
    <dbReference type="NCBI Taxonomy" id="869889"/>
    <lineage>
        <taxon>Archaea</taxon>
        <taxon>Methanobacteriati</taxon>
        <taxon>Methanobacteriota</taxon>
        <taxon>Stenosarchaea group</taxon>
        <taxon>Halobacteria</taxon>
        <taxon>Halobacteriales</taxon>
        <taxon>Haloarculaceae</taxon>
        <taxon>Halosimplex</taxon>
    </lineage>
</organism>
<name>A0A7D5P5J6_9EURY</name>
<keyword evidence="1" id="KW-0812">Transmembrane</keyword>
<keyword evidence="1" id="KW-0472">Membrane</keyword>
<keyword evidence="1" id="KW-1133">Transmembrane helix</keyword>
<sequence length="257" mass="28688">MGKTTPGDWNLRRFNAVMGALHFLQGALMLYLSSSREWTITATYLEFAADTQRLEPVMEAIGTIELAYLAVAFLFLSAIAHALIATILYDRYVAYLDQGMNPYRWYEYAVSASVMIVLIAMLAGVWDLGTLIALFGLVAVMNLCGLVMERHNRLTEETDWSSFVVGSIAGAVPWVVIAISIVGTFDAGGSPPDFVIVIYGSLFVLFNLFAINMLLQYREVWKWEDYLYGERAYIVLSLVAKSLLAWQVYFGALNSPV</sequence>
<dbReference type="KEGG" id="hrr:HZS55_21350"/>
<dbReference type="InterPro" id="IPR041113">
    <property type="entry name" value="Heliorhodopsin"/>
</dbReference>
<dbReference type="Proteomes" id="UP000509667">
    <property type="component" value="Chromosome"/>
</dbReference>
<feature type="transmembrane region" description="Helical" evidence="1">
    <location>
        <begin position="12"/>
        <end position="32"/>
    </location>
</feature>
<dbReference type="NCBIfam" id="NF038020">
    <property type="entry name" value="HeR"/>
    <property type="match status" value="1"/>
</dbReference>
<gene>
    <name evidence="2" type="primary">heR</name>
    <name evidence="2" type="ORF">HZS55_21350</name>
</gene>
<evidence type="ECO:0000256" key="1">
    <source>
        <dbReference type="SAM" id="Phobius"/>
    </source>
</evidence>
<dbReference type="Pfam" id="PF18761">
    <property type="entry name" value="Heliorhodopsin"/>
    <property type="match status" value="1"/>
</dbReference>
<dbReference type="OrthoDB" id="90879at2157"/>
<reference evidence="2 3" key="1">
    <citation type="submission" date="2020-07" db="EMBL/GenBank/DDBJ databases">
        <title>Halosimplex pelagicum sp. nov. and Halosimplex rubrum sp. nov., isolated from salted brown alga Laminaria, and emended description of the genus Halosimplex.</title>
        <authorList>
            <person name="Cui H."/>
        </authorList>
    </citation>
    <scope>NUCLEOTIDE SEQUENCE [LARGE SCALE GENOMIC DNA]</scope>
    <source>
        <strain evidence="2 3">R27</strain>
    </source>
</reference>
<feature type="transmembrane region" description="Helical" evidence="1">
    <location>
        <begin position="66"/>
        <end position="89"/>
    </location>
</feature>
<evidence type="ECO:0000313" key="2">
    <source>
        <dbReference type="EMBL" id="QLH79681.1"/>
    </source>
</evidence>
<feature type="transmembrane region" description="Helical" evidence="1">
    <location>
        <begin position="160"/>
        <end position="182"/>
    </location>
</feature>
<keyword evidence="3" id="KW-1185">Reference proteome</keyword>
<dbReference type="GeneID" id="56080467"/>
<dbReference type="AlphaFoldDB" id="A0A7D5P5J6"/>
<feature type="transmembrane region" description="Helical" evidence="1">
    <location>
        <begin position="105"/>
        <end position="125"/>
    </location>
</feature>
<dbReference type="RefSeq" id="WP_179909546.1">
    <property type="nucleotide sequence ID" value="NZ_CP058910.1"/>
</dbReference>
<evidence type="ECO:0000313" key="3">
    <source>
        <dbReference type="Proteomes" id="UP000509667"/>
    </source>
</evidence>